<dbReference type="GeneID" id="65535328"/>
<dbReference type="Pfam" id="PF13648">
    <property type="entry name" value="Lipocalin_4"/>
    <property type="match status" value="1"/>
</dbReference>
<organism evidence="3 5">
    <name type="scientific">Muribaculum intestinale</name>
    <dbReference type="NCBI Taxonomy" id="1796646"/>
    <lineage>
        <taxon>Bacteria</taxon>
        <taxon>Pseudomonadati</taxon>
        <taxon>Bacteroidota</taxon>
        <taxon>Bacteroidia</taxon>
        <taxon>Bacteroidales</taxon>
        <taxon>Muribaculaceae</taxon>
        <taxon>Muribaculum</taxon>
    </lineage>
</organism>
<reference evidence="5" key="1">
    <citation type="submission" date="2016-04" db="EMBL/GenBank/DDBJ databases">
        <title>Complete Genome Sequences of Twelve Strains of a Stable Defined Moderately Diverse Mouse Microbiota 2 (sDMDMm2).</title>
        <authorList>
            <person name="Uchimura Y."/>
            <person name="Wyss M."/>
            <person name="Brugiroux S."/>
            <person name="Limenitakis J.P."/>
            <person name="Stecher B."/>
            <person name="McCoy K.D."/>
            <person name="Macpherson A.J."/>
        </authorList>
    </citation>
    <scope>NUCLEOTIDE SEQUENCE [LARGE SCALE GENOMIC DNA]</scope>
    <source>
        <strain evidence="5">YL27</strain>
    </source>
</reference>
<dbReference type="Proteomes" id="UP000306630">
    <property type="component" value="Unassembled WGS sequence"/>
</dbReference>
<dbReference type="EMBL" id="SRYD01000013">
    <property type="protein sequence ID" value="TGY75267.1"/>
    <property type="molecule type" value="Genomic_DNA"/>
</dbReference>
<feature type="chain" id="PRO_5008529189" description="Lipocalin-like domain-containing protein" evidence="1">
    <location>
        <begin position="23"/>
        <end position="156"/>
    </location>
</feature>
<keyword evidence="1" id="KW-0732">Signal</keyword>
<reference evidence="4 6" key="3">
    <citation type="submission" date="2019-04" db="EMBL/GenBank/DDBJ databases">
        <title>Microbes associate with the intestines of laboratory mice.</title>
        <authorList>
            <person name="Navarre W."/>
            <person name="Wong E."/>
            <person name="Huang K."/>
            <person name="Tropini C."/>
            <person name="Ng K."/>
            <person name="Yu B."/>
        </authorList>
    </citation>
    <scope>NUCLEOTIDE SEQUENCE [LARGE SCALE GENOMIC DNA]</scope>
    <source>
        <strain evidence="4 6">NM06_A21</strain>
    </source>
</reference>
<dbReference type="Proteomes" id="UP000186351">
    <property type="component" value="Chromosome"/>
</dbReference>
<dbReference type="InterPro" id="IPR024311">
    <property type="entry name" value="Lipocalin-like"/>
</dbReference>
<protein>
    <recommendedName>
        <fullName evidence="2">Lipocalin-like domain-containing protein</fullName>
    </recommendedName>
</protein>
<sequence>MKTLQKLLLISVLMFSFSCVFSACGDDDDEPEGTSGAPYPGVWRVTYVNVTDEDGESYAGPMPDETKIKLTLYQNGNFIFESLVEDDLDGPSAVTEKGTWSYGNQVLTLNVTEPYAGRGTINVITWTDTKLVTNIPDEMDAGSGTLTWTKSAGVNI</sequence>
<feature type="signal peptide" evidence="1">
    <location>
        <begin position="1"/>
        <end position="22"/>
    </location>
</feature>
<accession>A0A1Z2XFC3</accession>
<dbReference type="KEGG" id="pary:A4V02_00560"/>
<evidence type="ECO:0000259" key="2">
    <source>
        <dbReference type="Pfam" id="PF13648"/>
    </source>
</evidence>
<evidence type="ECO:0000313" key="4">
    <source>
        <dbReference type="EMBL" id="TGY75267.1"/>
    </source>
</evidence>
<evidence type="ECO:0000313" key="6">
    <source>
        <dbReference type="Proteomes" id="UP000306630"/>
    </source>
</evidence>
<reference evidence="3" key="2">
    <citation type="submission" date="2017-04" db="EMBL/GenBank/DDBJ databases">
        <title>Complete Genome Sequences of Twelve Strains of a Stable Defined Moderately Diverse Mouse Microbiota 2 (sDMDMm2).</title>
        <authorList>
            <person name="Uchimura Y."/>
            <person name="Wyss M."/>
            <person name="Brugiroux S."/>
            <person name="Limenitakis J.P."/>
            <person name="Stecher B."/>
            <person name="McCoy K.D."/>
            <person name="Macpherson A.J."/>
        </authorList>
    </citation>
    <scope>NUCLEOTIDE SEQUENCE</scope>
    <source>
        <strain evidence="3">YL27</strain>
    </source>
</reference>
<evidence type="ECO:0000313" key="5">
    <source>
        <dbReference type="Proteomes" id="UP000186351"/>
    </source>
</evidence>
<dbReference type="RefSeq" id="WP_068959785.1">
    <property type="nucleotide sequence ID" value="NZ_CAJTAP010000010.1"/>
</dbReference>
<accession>A0A1B1S6G8</accession>
<dbReference type="AlphaFoldDB" id="A0A1B1S6G8"/>
<keyword evidence="5" id="KW-1185">Reference proteome</keyword>
<proteinExistence type="predicted"/>
<name>A0A1B1S6G8_9BACT</name>
<dbReference type="OrthoDB" id="885549at2"/>
<dbReference type="PROSITE" id="PS51257">
    <property type="entry name" value="PROKAR_LIPOPROTEIN"/>
    <property type="match status" value="1"/>
</dbReference>
<dbReference type="EMBL" id="CP015402">
    <property type="protein sequence ID" value="ANU62387.1"/>
    <property type="molecule type" value="Genomic_DNA"/>
</dbReference>
<evidence type="ECO:0000313" key="3">
    <source>
        <dbReference type="EMBL" id="ANU62387.1"/>
    </source>
</evidence>
<feature type="domain" description="Lipocalin-like" evidence="2">
    <location>
        <begin position="41"/>
        <end position="132"/>
    </location>
</feature>
<gene>
    <name evidence="3" type="ORF">A4V02_00560</name>
    <name evidence="4" type="ORF">E5333_04625</name>
</gene>
<evidence type="ECO:0000256" key="1">
    <source>
        <dbReference type="SAM" id="SignalP"/>
    </source>
</evidence>